<dbReference type="PANTHER" id="PTHR28259">
    <property type="entry name" value="FLUORIDE EXPORT PROTEIN 1-RELATED"/>
    <property type="match status" value="1"/>
</dbReference>
<evidence type="ECO:0000256" key="4">
    <source>
        <dbReference type="ARBA" id="ARBA00022989"/>
    </source>
</evidence>
<evidence type="ECO:0000313" key="10">
    <source>
        <dbReference type="Proteomes" id="UP000011867"/>
    </source>
</evidence>
<dbReference type="HAMAP" id="MF_00454">
    <property type="entry name" value="FluC"/>
    <property type="match status" value="1"/>
</dbReference>
<dbReference type="GO" id="GO:0046872">
    <property type="term" value="F:metal ion binding"/>
    <property type="evidence" value="ECO:0007669"/>
    <property type="project" value="UniProtKB-KW"/>
</dbReference>
<evidence type="ECO:0000313" key="9">
    <source>
        <dbReference type="EMBL" id="CCQ37359.1"/>
    </source>
</evidence>
<keyword evidence="10" id="KW-1185">Reference proteome</keyword>
<dbReference type="GeneID" id="14652428"/>
<protein>
    <recommendedName>
        <fullName evidence="8">Fluoride-specific ion channel FluC</fullName>
    </recommendedName>
</protein>
<dbReference type="HOGENOM" id="CLU_114342_2_1_2"/>
<keyword evidence="4 8" id="KW-1133">Transmembrane helix</keyword>
<dbReference type="EMBL" id="HF582854">
    <property type="protein sequence ID" value="CCQ37359.1"/>
    <property type="molecule type" value="Genomic_DNA"/>
</dbReference>
<keyword evidence="8" id="KW-0407">Ion channel</keyword>
<dbReference type="KEGG" id="nmo:Nmlp_3222"/>
<evidence type="ECO:0000256" key="3">
    <source>
        <dbReference type="ARBA" id="ARBA00022692"/>
    </source>
</evidence>
<evidence type="ECO:0000256" key="8">
    <source>
        <dbReference type="HAMAP-Rule" id="MF_00454"/>
    </source>
</evidence>
<dbReference type="Pfam" id="PF02537">
    <property type="entry name" value="CRCB"/>
    <property type="match status" value="1"/>
</dbReference>
<comment type="catalytic activity">
    <reaction evidence="7">
        <text>fluoride(in) = fluoride(out)</text>
        <dbReference type="Rhea" id="RHEA:76159"/>
        <dbReference type="ChEBI" id="CHEBI:17051"/>
    </reaction>
    <physiologicalReaction direction="left-to-right" evidence="7">
        <dbReference type="Rhea" id="RHEA:76160"/>
    </physiologicalReaction>
</comment>
<feature type="transmembrane region" description="Helical" evidence="8">
    <location>
        <begin position="58"/>
        <end position="77"/>
    </location>
</feature>
<evidence type="ECO:0000256" key="6">
    <source>
        <dbReference type="ARBA" id="ARBA00035120"/>
    </source>
</evidence>
<dbReference type="GO" id="GO:0140114">
    <property type="term" value="P:cellular detoxification of fluoride"/>
    <property type="evidence" value="ECO:0007669"/>
    <property type="project" value="UniProtKB-UniRule"/>
</dbReference>
<dbReference type="GO" id="GO:0005886">
    <property type="term" value="C:plasma membrane"/>
    <property type="evidence" value="ECO:0007669"/>
    <property type="project" value="UniProtKB-SubCell"/>
</dbReference>
<feature type="transmembrane region" description="Helical" evidence="8">
    <location>
        <begin position="97"/>
        <end position="115"/>
    </location>
</feature>
<dbReference type="STRING" id="268739.Nmlp_3222"/>
<gene>
    <name evidence="9" type="primary">crcB2</name>
    <name evidence="8" type="synonym">crcB</name>
    <name evidence="8" type="synonym">fluC</name>
    <name evidence="9" type="ordered locus">Nmlp_3222</name>
</gene>
<dbReference type="PANTHER" id="PTHR28259:SF1">
    <property type="entry name" value="FLUORIDE EXPORT PROTEIN 1-RELATED"/>
    <property type="match status" value="1"/>
</dbReference>
<comment type="subcellular location">
    <subcellularLocation>
        <location evidence="1 8">Cell membrane</location>
        <topology evidence="1 8">Multi-pass membrane protein</topology>
    </subcellularLocation>
</comment>
<feature type="binding site" evidence="8">
    <location>
        <position position="70"/>
    </location>
    <ligand>
        <name>Na(+)</name>
        <dbReference type="ChEBI" id="CHEBI:29101"/>
        <note>structural</note>
    </ligand>
</feature>
<sequence length="116" mass="10957">MALVSALAVGVGGAAGAVSRYAVGLAIERRALDTAVVNVAGSFLLGALVAVDPSGPAALALGVGFCGAFTTFSSFAVETVRLAEDEGVPAAAANAAGTLGAALVAVLAGMALVGVL</sequence>
<dbReference type="RefSeq" id="WP_015410103.1">
    <property type="nucleotide sequence ID" value="NC_020388.1"/>
</dbReference>
<keyword evidence="8" id="KW-0915">Sodium</keyword>
<feature type="binding site" evidence="8">
    <location>
        <position position="67"/>
    </location>
    <ligand>
        <name>Na(+)</name>
        <dbReference type="ChEBI" id="CHEBI:29101"/>
        <note>structural</note>
    </ligand>
</feature>
<dbReference type="eggNOG" id="arCOG04701">
    <property type="taxonomic scope" value="Archaea"/>
</dbReference>
<feature type="transmembrane region" description="Helical" evidence="8">
    <location>
        <begin position="32"/>
        <end position="51"/>
    </location>
</feature>
<reference evidence="9 10" key="1">
    <citation type="journal article" date="2013" name="Genome Announc.">
        <title>Genome of the haloarchaeon Natronomonas moolapensis, a neutrophilic member of a previously haloalkaliphilic genus.</title>
        <authorList>
            <person name="Dyall-Smith M.L."/>
            <person name="Pfeiffer F."/>
            <person name="Oberwinkler T."/>
            <person name="Klee K."/>
            <person name="Rampp M."/>
            <person name="Palm P."/>
            <person name="Gross K."/>
            <person name="Schuster S.C."/>
            <person name="Oesterhelt D."/>
        </authorList>
    </citation>
    <scope>NUCLEOTIDE SEQUENCE [LARGE SCALE GENOMIC DNA]</scope>
    <source>
        <strain evidence="10">DSM 18674 / JCM 14361 / 8.8.11</strain>
    </source>
</reference>
<comment type="activity regulation">
    <text evidence="8">Na(+) is not transported, but it plays an essential structural role and its presence is essential for fluoride channel function.</text>
</comment>
<dbReference type="AlphaFoldDB" id="M1XLA3"/>
<dbReference type="OrthoDB" id="304656at2157"/>
<proteinExistence type="inferred from homology"/>
<keyword evidence="3 8" id="KW-0812">Transmembrane</keyword>
<keyword evidence="8" id="KW-0406">Ion transport</keyword>
<dbReference type="InterPro" id="IPR003691">
    <property type="entry name" value="FluC"/>
</dbReference>
<keyword evidence="8" id="KW-0813">Transport</keyword>
<evidence type="ECO:0000256" key="2">
    <source>
        <dbReference type="ARBA" id="ARBA00022475"/>
    </source>
</evidence>
<accession>M1XLA3</accession>
<evidence type="ECO:0000256" key="7">
    <source>
        <dbReference type="ARBA" id="ARBA00035585"/>
    </source>
</evidence>
<evidence type="ECO:0000256" key="5">
    <source>
        <dbReference type="ARBA" id="ARBA00023136"/>
    </source>
</evidence>
<dbReference type="Proteomes" id="UP000011867">
    <property type="component" value="Chromosome"/>
</dbReference>
<organism evidence="9 10">
    <name type="scientific">Natronomonas moolapensis (strain DSM 18674 / CECT 7526 / JCM 14361 / 8.8.11)</name>
    <dbReference type="NCBI Taxonomy" id="268739"/>
    <lineage>
        <taxon>Archaea</taxon>
        <taxon>Methanobacteriati</taxon>
        <taxon>Methanobacteriota</taxon>
        <taxon>Stenosarchaea group</taxon>
        <taxon>Halobacteria</taxon>
        <taxon>Halobacteriales</taxon>
        <taxon>Natronomonadaceae</taxon>
        <taxon>Natronomonas</taxon>
    </lineage>
</organism>
<keyword evidence="8" id="KW-0479">Metal-binding</keyword>
<name>M1XLA3_NATM8</name>
<keyword evidence="5 8" id="KW-0472">Membrane</keyword>
<comment type="similarity">
    <text evidence="6 8">Belongs to the fluoride channel Fluc/FEX (TC 1.A.43) family.</text>
</comment>
<keyword evidence="2 8" id="KW-1003">Cell membrane</keyword>
<dbReference type="GO" id="GO:0062054">
    <property type="term" value="F:fluoride channel activity"/>
    <property type="evidence" value="ECO:0007669"/>
    <property type="project" value="UniProtKB-UniRule"/>
</dbReference>
<comment type="function">
    <text evidence="8">Fluoride-specific ion channel. Important for reducing fluoride concentration in the cell, thus reducing its toxicity.</text>
</comment>
<evidence type="ECO:0000256" key="1">
    <source>
        <dbReference type="ARBA" id="ARBA00004651"/>
    </source>
</evidence>